<dbReference type="SUPFAM" id="SSF51338">
    <property type="entry name" value="Composite domain of metallo-dependent hydrolases"/>
    <property type="match status" value="1"/>
</dbReference>
<evidence type="ECO:0000313" key="2">
    <source>
        <dbReference type="EMBL" id="SVA20268.1"/>
    </source>
</evidence>
<dbReference type="PANTHER" id="PTHR22642:SF2">
    <property type="entry name" value="PROTEIN LONG AFTER FAR-RED 3"/>
    <property type="match status" value="1"/>
</dbReference>
<dbReference type="SUPFAM" id="SSF51556">
    <property type="entry name" value="Metallo-dependent hydrolases"/>
    <property type="match status" value="1"/>
</dbReference>
<dbReference type="InterPro" id="IPR011059">
    <property type="entry name" value="Metal-dep_hydrolase_composite"/>
</dbReference>
<feature type="domain" description="Amidohydrolase 3" evidence="1">
    <location>
        <begin position="96"/>
        <end position="578"/>
    </location>
</feature>
<name>A0A381TXR5_9ZZZZ</name>
<proteinExistence type="predicted"/>
<dbReference type="Gene3D" id="3.20.20.140">
    <property type="entry name" value="Metal-dependent hydrolases"/>
    <property type="match status" value="1"/>
</dbReference>
<sequence>MRIRKLSLLIWTIVFVGTTFSCEKDSRYADLILLNGNVYTFSWPDPDRDGNPARSAPFENGRWYADAEAVAIKDGDIQSIGSADQMKKFTGVNTRLIDLQGATLLPGLVDSHTHVAGLGARLTRVDLFGVETEEEAIRLVAERAAETPAGEWIIGWGWNEGAWASNYPTSELLSKAIPSHPVILKSLHGFASWGNQLAFEKSEITSETEPSVGGIILKDEQGNPSGVVLNRATALLNNAVPPPTIQQTRDLLKAGLQEMARSGFVMVHEAGCGTDQMTAMEEMERDGDLFVRVYAMLSARDETLMRHWIDRGPDKDLDGMLMTRSVKGYYDGALGSRGARLLEDYSDKPGHRGVSGEGYGFDESIVEEAMKVGFQVGIHAIGDAGNRETLDFFQSVFSESPKTRRGRHRIEHAQIIHPDDFERFIDMDIIASMQPPHAVEDKLWAEERLGPDRVKGGYAWRTLRKMGVKLVFDSDLAGSDHDIFYGLHAAMTRRDKFIQPPEGWYPDQKMSPEEALRGYTVWAAYAGFLEKKTGTIEKGKWADITVLNIDPLNVGLTDPAKLFDGEVLMTIVNGTVIYEK</sequence>
<dbReference type="EMBL" id="UINC01005276">
    <property type="protein sequence ID" value="SVA20268.1"/>
    <property type="molecule type" value="Genomic_DNA"/>
</dbReference>
<dbReference type="Gene3D" id="3.10.310.70">
    <property type="match status" value="1"/>
</dbReference>
<dbReference type="CDD" id="cd01300">
    <property type="entry name" value="YtcJ_like"/>
    <property type="match status" value="1"/>
</dbReference>
<protein>
    <recommendedName>
        <fullName evidence="1">Amidohydrolase 3 domain-containing protein</fullName>
    </recommendedName>
</protein>
<dbReference type="PROSITE" id="PS51257">
    <property type="entry name" value="PROKAR_LIPOPROTEIN"/>
    <property type="match status" value="1"/>
</dbReference>
<dbReference type="InterPro" id="IPR013108">
    <property type="entry name" value="Amidohydro_3"/>
</dbReference>
<dbReference type="Pfam" id="PF07969">
    <property type="entry name" value="Amidohydro_3"/>
    <property type="match status" value="1"/>
</dbReference>
<gene>
    <name evidence="2" type="ORF">METZ01_LOCUS73122</name>
</gene>
<reference evidence="2" key="1">
    <citation type="submission" date="2018-05" db="EMBL/GenBank/DDBJ databases">
        <authorList>
            <person name="Lanie J.A."/>
            <person name="Ng W.-L."/>
            <person name="Kazmierczak K.M."/>
            <person name="Andrzejewski T.M."/>
            <person name="Davidsen T.M."/>
            <person name="Wayne K.J."/>
            <person name="Tettelin H."/>
            <person name="Glass J.I."/>
            <person name="Rusch D."/>
            <person name="Podicherti R."/>
            <person name="Tsui H.-C.T."/>
            <person name="Winkler M.E."/>
        </authorList>
    </citation>
    <scope>NUCLEOTIDE SEQUENCE</scope>
</reference>
<evidence type="ECO:0000259" key="1">
    <source>
        <dbReference type="Pfam" id="PF07969"/>
    </source>
</evidence>
<organism evidence="2">
    <name type="scientific">marine metagenome</name>
    <dbReference type="NCBI Taxonomy" id="408172"/>
    <lineage>
        <taxon>unclassified sequences</taxon>
        <taxon>metagenomes</taxon>
        <taxon>ecological metagenomes</taxon>
    </lineage>
</organism>
<dbReference type="AlphaFoldDB" id="A0A381TXR5"/>
<dbReference type="PANTHER" id="PTHR22642">
    <property type="entry name" value="IMIDAZOLONEPROPIONASE"/>
    <property type="match status" value="1"/>
</dbReference>
<dbReference type="InterPro" id="IPR032466">
    <property type="entry name" value="Metal_Hydrolase"/>
</dbReference>
<accession>A0A381TXR5</accession>
<dbReference type="InterPro" id="IPR033932">
    <property type="entry name" value="YtcJ-like"/>
</dbReference>
<dbReference type="Gene3D" id="2.30.40.10">
    <property type="entry name" value="Urease, subunit C, domain 1"/>
    <property type="match status" value="1"/>
</dbReference>
<dbReference type="GO" id="GO:0016810">
    <property type="term" value="F:hydrolase activity, acting on carbon-nitrogen (but not peptide) bonds"/>
    <property type="evidence" value="ECO:0007669"/>
    <property type="project" value="InterPro"/>
</dbReference>